<evidence type="ECO:0000259" key="1">
    <source>
        <dbReference type="Pfam" id="PF08421"/>
    </source>
</evidence>
<gene>
    <name evidence="3" type="ORF">WH95_03475</name>
</gene>
<dbReference type="Gene3D" id="6.20.50.110">
    <property type="entry name" value="Methyltransferase, zinc-binding domain"/>
    <property type="match status" value="1"/>
</dbReference>
<evidence type="ECO:0000259" key="2">
    <source>
        <dbReference type="Pfam" id="PF08484"/>
    </source>
</evidence>
<accession>A0A0M2REC2</accession>
<evidence type="ECO:0000313" key="3">
    <source>
        <dbReference type="EMBL" id="KKJ78365.1"/>
    </source>
</evidence>
<sequence length="410" mass="45844">MSILTCRSCGTELKHTLLDLGKTPLANSYVEKGKKDTPDSQYPLHARVCSECFLVQVEDVVPPEDIFSDYAYFSSYASSWVEHAKKYAKESSERFGLNKSSLVVEVASNDGYLLQHFVQNGIRVLGIEPAANVAEEARKKNVSTEVAFFGRETARKVKEQHGAADLMAANNVLAHVPDINDFVSGFEILLADNGVVSFEFPSLLNLIEKVQFDTIYHEHFSYLSLIAIEKCFERNGLRVFDVEELETHGGSYRVWACRTASKREETENLHLVRQKEKAAKLDRLAGYENFEPRVQKLREELLTFLHKAKDEGKLVLGYGAAAKGNTLLNYCGVGTDLVSHVADLNPHKQNTLLPGSRIPVVSPTEIAQLKPDYILILPWNLRDEISSSLSYVSDWGCKFVVPVPTTEVIS</sequence>
<dbReference type="Proteomes" id="UP000034491">
    <property type="component" value="Unassembled WGS sequence"/>
</dbReference>
<dbReference type="InterPro" id="IPR038576">
    <property type="entry name" value="Methyltransf_Zn-bd_dom_put_sf"/>
</dbReference>
<dbReference type="PANTHER" id="PTHR43861">
    <property type="entry name" value="TRANS-ACONITATE 2-METHYLTRANSFERASE-RELATED"/>
    <property type="match status" value="1"/>
</dbReference>
<proteinExistence type="predicted"/>
<dbReference type="PATRIC" id="fig|1549748.8.peg.1299"/>
<dbReference type="SUPFAM" id="SSF53335">
    <property type="entry name" value="S-adenosyl-L-methionine-dependent methyltransferases"/>
    <property type="match status" value="1"/>
</dbReference>
<comment type="caution">
    <text evidence="3">The sequence shown here is derived from an EMBL/GenBank/DDBJ whole genome shotgun (WGS) entry which is preliminary data.</text>
</comment>
<dbReference type="Gene3D" id="3.40.50.720">
    <property type="entry name" value="NAD(P)-binding Rossmann-like Domain"/>
    <property type="match status" value="1"/>
</dbReference>
<feature type="domain" description="Methyltransferase putative zinc binding" evidence="1">
    <location>
        <begin position="6"/>
        <end position="67"/>
    </location>
</feature>
<reference evidence="3 4" key="1">
    <citation type="submission" date="2015-03" db="EMBL/GenBank/DDBJ databases">
        <title>Genome sequence of Kiloniella sp. P1-1, isolated from the gut microflora of Pacific white shrimp, Penaeus vannamei.</title>
        <authorList>
            <person name="Shao Z."/>
            <person name="Wang L."/>
            <person name="Li X."/>
        </authorList>
    </citation>
    <scope>NUCLEOTIDE SEQUENCE [LARGE SCALE GENOMIC DNA]</scope>
    <source>
        <strain evidence="3 4">P1-1</strain>
    </source>
</reference>
<keyword evidence="3" id="KW-0489">Methyltransferase</keyword>
<protein>
    <submittedName>
        <fullName evidence="3">SAM-dependent methyltransferase</fullName>
    </submittedName>
</protein>
<organism evidence="3 4">
    <name type="scientific">Kiloniella litopenaei</name>
    <dbReference type="NCBI Taxonomy" id="1549748"/>
    <lineage>
        <taxon>Bacteria</taxon>
        <taxon>Pseudomonadati</taxon>
        <taxon>Pseudomonadota</taxon>
        <taxon>Alphaproteobacteria</taxon>
        <taxon>Rhodospirillales</taxon>
        <taxon>Kiloniellaceae</taxon>
        <taxon>Kiloniella</taxon>
    </lineage>
</organism>
<dbReference type="PANTHER" id="PTHR43861:SF5">
    <property type="entry name" value="BLL5978 PROTEIN"/>
    <property type="match status" value="1"/>
</dbReference>
<dbReference type="Pfam" id="PF13489">
    <property type="entry name" value="Methyltransf_23"/>
    <property type="match status" value="1"/>
</dbReference>
<keyword evidence="3" id="KW-0808">Transferase</keyword>
<dbReference type="AlphaFoldDB" id="A0A0M2REC2"/>
<name>A0A0M2REC2_9PROT</name>
<dbReference type="GO" id="GO:0032259">
    <property type="term" value="P:methylation"/>
    <property type="evidence" value="ECO:0007669"/>
    <property type="project" value="UniProtKB-KW"/>
</dbReference>
<feature type="domain" description="C-methyltransferase" evidence="2">
    <location>
        <begin position="247"/>
        <end position="404"/>
    </location>
</feature>
<keyword evidence="4" id="KW-1185">Reference proteome</keyword>
<dbReference type="OrthoDB" id="9815644at2"/>
<dbReference type="Gene3D" id="3.40.50.150">
    <property type="entry name" value="Vaccinia Virus protein VP39"/>
    <property type="match status" value="1"/>
</dbReference>
<dbReference type="STRING" id="1549748.WH95_03475"/>
<dbReference type="RefSeq" id="WP_046502889.1">
    <property type="nucleotide sequence ID" value="NZ_LANI01000002.1"/>
</dbReference>
<dbReference type="EMBL" id="LANI01000002">
    <property type="protein sequence ID" value="KKJ78365.1"/>
    <property type="molecule type" value="Genomic_DNA"/>
</dbReference>
<dbReference type="InterPro" id="IPR013691">
    <property type="entry name" value="MeTrfase_14"/>
</dbReference>
<dbReference type="GO" id="GO:0008168">
    <property type="term" value="F:methyltransferase activity"/>
    <property type="evidence" value="ECO:0007669"/>
    <property type="project" value="UniProtKB-KW"/>
</dbReference>
<dbReference type="InterPro" id="IPR013630">
    <property type="entry name" value="Methyltransf_Zn-bd_dom_put"/>
</dbReference>
<dbReference type="InterPro" id="IPR029063">
    <property type="entry name" value="SAM-dependent_MTases_sf"/>
</dbReference>
<dbReference type="Pfam" id="PF08421">
    <property type="entry name" value="Methyltransf_13"/>
    <property type="match status" value="1"/>
</dbReference>
<dbReference type="Pfam" id="PF08484">
    <property type="entry name" value="Methyltransf_14"/>
    <property type="match status" value="1"/>
</dbReference>
<evidence type="ECO:0000313" key="4">
    <source>
        <dbReference type="Proteomes" id="UP000034491"/>
    </source>
</evidence>